<feature type="coiled-coil region" evidence="1">
    <location>
        <begin position="312"/>
        <end position="362"/>
    </location>
</feature>
<comment type="caution">
    <text evidence="4">The sequence shown here is derived from an EMBL/GenBank/DDBJ whole genome shotgun (WGS) entry which is preliminary data.</text>
</comment>
<evidence type="ECO:0000256" key="2">
    <source>
        <dbReference type="SAM" id="MobiDB-lite"/>
    </source>
</evidence>
<evidence type="ECO:0000256" key="1">
    <source>
        <dbReference type="SAM" id="Coils"/>
    </source>
</evidence>
<dbReference type="EMBL" id="BJZV01000002">
    <property type="protein sequence ID" value="GEP08585.1"/>
    <property type="molecule type" value="Genomic_DNA"/>
</dbReference>
<evidence type="ECO:0000313" key="4">
    <source>
        <dbReference type="EMBL" id="GEP08585.1"/>
    </source>
</evidence>
<feature type="region of interest" description="Disordered" evidence="2">
    <location>
        <begin position="406"/>
        <end position="461"/>
    </location>
</feature>
<dbReference type="AlphaFoldDB" id="A0A512JF64"/>
<organism evidence="4 5">
    <name type="scientific">Methylobacterium gnaphalii</name>
    <dbReference type="NCBI Taxonomy" id="1010610"/>
    <lineage>
        <taxon>Bacteria</taxon>
        <taxon>Pseudomonadati</taxon>
        <taxon>Pseudomonadota</taxon>
        <taxon>Alphaproteobacteria</taxon>
        <taxon>Hyphomicrobiales</taxon>
        <taxon>Methylobacteriaceae</taxon>
        <taxon>Methylobacterium</taxon>
    </lineage>
</organism>
<sequence length="729" mass="76658">MSDDTLRLVAKLDDQVTGPLGKVEGALKRTSNQGRDGAAAMRKEWEGFRAVLGTTNTAISGMAAPLSALGLAGGGAALSLAAAGSALRDFSKSTQSLEILSKQTGLTVESLRALENMGGRVGIAGTTMLSAADNFSRAAAQLKRGYSEAIQSLPNMNLRWLLDDLRSAKSAEEMMNKLFEGLPKISNIEARRRVLTMFFGTEDIDRIIQEYGNDAAKKLQEIRGQVGTIGPEAQKAAREFEDMVGRWDAALGKAKIWALTPLLEGAVKTMGGIADAAEKLRSGHPLDALKALDQATDLGFGSIGKAPAAVSREKLEGRRSQVQRQLELLEAGPRSSEYQRKHDRMVDELKRVADELQKLREQGGASVSPSSFDGSDGVKSLIQKAAYGGSPFVGGGYGGSSGSVFGRGGTSRASRSSDAPENGGGFQGIPFGSSSAGATGGQTTANTPRGTGRGNSRAARTGDMMAYAMDQLRREGVPEANLRQAAAHLVGQATMESGLDPNKTHDGGTGYGIYGARDPKGWGDYKGARRSHMVKWLEKNGYARNSAEGQMRYMAHEAMSGSYPNTKRILMSGGGAEHTNTITREFEGPAVINHRAGAVQNAMRVGPTQQGPTASGDDGGFFPNGAPRVLKPKSMAGDKSVPGHVMGDGFEQTKPWSTDPGASLMKRFYGSGTPSGGAPTAGSDASGGQGTLHIKLEGASPGTRISHDMDGLFRGVTVSRHRSSEMSNL</sequence>
<feature type="region of interest" description="Disordered" evidence="2">
    <location>
        <begin position="668"/>
        <end position="693"/>
    </location>
</feature>
<dbReference type="InterPro" id="IPR041219">
    <property type="entry name" value="Phage_lysozyme2"/>
</dbReference>
<dbReference type="Gene3D" id="1.10.530.10">
    <property type="match status" value="1"/>
</dbReference>
<keyword evidence="1" id="KW-0175">Coiled coil</keyword>
<proteinExistence type="predicted"/>
<feature type="domain" description="Phage tail lysozyme" evidence="3">
    <location>
        <begin position="483"/>
        <end position="592"/>
    </location>
</feature>
<evidence type="ECO:0000259" key="3">
    <source>
        <dbReference type="Pfam" id="PF18013"/>
    </source>
</evidence>
<protein>
    <recommendedName>
        <fullName evidence="3">Phage tail lysozyme domain-containing protein</fullName>
    </recommendedName>
</protein>
<name>A0A512JF64_9HYPH</name>
<keyword evidence="5" id="KW-1185">Reference proteome</keyword>
<dbReference type="OrthoDB" id="7969855at2"/>
<evidence type="ECO:0000313" key="5">
    <source>
        <dbReference type="Proteomes" id="UP000321750"/>
    </source>
</evidence>
<dbReference type="Proteomes" id="UP000321750">
    <property type="component" value="Unassembled WGS sequence"/>
</dbReference>
<reference evidence="4 5" key="1">
    <citation type="submission" date="2019-07" db="EMBL/GenBank/DDBJ databases">
        <title>Whole genome shotgun sequence of Methylobacterium gnaphalii NBRC 107716.</title>
        <authorList>
            <person name="Hosoyama A."/>
            <person name="Uohara A."/>
            <person name="Ohji S."/>
            <person name="Ichikawa N."/>
        </authorList>
    </citation>
    <scope>NUCLEOTIDE SEQUENCE [LARGE SCALE GENOMIC DNA]</scope>
    <source>
        <strain evidence="4 5">NBRC 107716</strain>
    </source>
</reference>
<accession>A0A512JF64</accession>
<feature type="compositionally biased region" description="Low complexity" evidence="2">
    <location>
        <begin position="432"/>
        <end position="445"/>
    </location>
</feature>
<gene>
    <name evidence="4" type="ORF">MGN01_04300</name>
</gene>
<dbReference type="RefSeq" id="WP_147044944.1">
    <property type="nucleotide sequence ID" value="NZ_BJZV01000002.1"/>
</dbReference>
<dbReference type="Pfam" id="PF18013">
    <property type="entry name" value="Phage_lysozyme2"/>
    <property type="match status" value="1"/>
</dbReference>